<keyword evidence="2 5" id="KW-0378">Hydrolase</keyword>
<proteinExistence type="inferred from homology"/>
<name>A0A5N0T747_9MICO</name>
<dbReference type="Gene3D" id="3.40.50.1820">
    <property type="entry name" value="alpha/beta hydrolase"/>
    <property type="match status" value="1"/>
</dbReference>
<evidence type="ECO:0000259" key="4">
    <source>
        <dbReference type="Pfam" id="PF07859"/>
    </source>
</evidence>
<evidence type="ECO:0000256" key="1">
    <source>
        <dbReference type="ARBA" id="ARBA00010515"/>
    </source>
</evidence>
<dbReference type="InterPro" id="IPR013094">
    <property type="entry name" value="AB_hydrolase_3"/>
</dbReference>
<sequence length="218" mass="23580">MFGDLDSHDRACRRLAALGGIDVVAVDYRRAPEHPSPAAIDDVRTVLAAVRHSIGSDQALGLAGDSAGALIAFLAAEAPDIAVDRLLMVNPNVDLTLSMPSVESWGTGWGLDARDLEWFVSKWAPTSAIRGSSTLDPLRRAPLATPMTTIITSEYDPLRDEGLALAEHLQRAGRLTRHHHLDGMVHGVINLDTVSPTARRWGDCFLTEFAEELINSRG</sequence>
<dbReference type="Proteomes" id="UP000326838">
    <property type="component" value="Unassembled WGS sequence"/>
</dbReference>
<dbReference type="Pfam" id="PF07859">
    <property type="entry name" value="Abhydrolase_3"/>
    <property type="match status" value="1"/>
</dbReference>
<keyword evidence="6" id="KW-1185">Reference proteome</keyword>
<evidence type="ECO:0000313" key="5">
    <source>
        <dbReference type="EMBL" id="KAA9130611.1"/>
    </source>
</evidence>
<gene>
    <name evidence="5" type="ORF">F6B40_13265</name>
</gene>
<dbReference type="EMBL" id="VYUY01000019">
    <property type="protein sequence ID" value="KAA9130611.1"/>
    <property type="molecule type" value="Genomic_DNA"/>
</dbReference>
<dbReference type="InterPro" id="IPR050300">
    <property type="entry name" value="GDXG_lipolytic_enzyme"/>
</dbReference>
<evidence type="ECO:0000256" key="3">
    <source>
        <dbReference type="PROSITE-ProRule" id="PRU10038"/>
    </source>
</evidence>
<dbReference type="PANTHER" id="PTHR48081">
    <property type="entry name" value="AB HYDROLASE SUPERFAMILY PROTEIN C4A8.06C"/>
    <property type="match status" value="1"/>
</dbReference>
<evidence type="ECO:0000256" key="2">
    <source>
        <dbReference type="ARBA" id="ARBA00022801"/>
    </source>
</evidence>
<dbReference type="AlphaFoldDB" id="A0A5N0T747"/>
<evidence type="ECO:0000313" key="6">
    <source>
        <dbReference type="Proteomes" id="UP000326838"/>
    </source>
</evidence>
<reference evidence="6" key="1">
    <citation type="submission" date="2019-09" db="EMBL/GenBank/DDBJ databases">
        <title>Mumia zhuanghuii sp. nov. isolated from the intestinal contents of plateau pika (Ochotona curzoniae) in the Qinghai-Tibet plateau of China.</title>
        <authorList>
            <person name="Tian Z."/>
        </authorList>
    </citation>
    <scope>NUCLEOTIDE SEQUENCE [LARGE SCALE GENOMIC DNA]</scope>
    <source>
        <strain evidence="6">L-033</strain>
    </source>
</reference>
<accession>A0A5N0T747</accession>
<feature type="domain" description="Alpha/beta hydrolase fold-3" evidence="4">
    <location>
        <begin position="2"/>
        <end position="189"/>
    </location>
</feature>
<comment type="caution">
    <text evidence="5">The sequence shown here is derived from an EMBL/GenBank/DDBJ whole genome shotgun (WGS) entry which is preliminary data.</text>
</comment>
<dbReference type="InterPro" id="IPR029058">
    <property type="entry name" value="AB_hydrolase_fold"/>
</dbReference>
<dbReference type="GO" id="GO:0016787">
    <property type="term" value="F:hydrolase activity"/>
    <property type="evidence" value="ECO:0007669"/>
    <property type="project" value="UniProtKB-KW"/>
</dbReference>
<feature type="active site" evidence="3">
    <location>
        <position position="66"/>
    </location>
</feature>
<protein>
    <submittedName>
        <fullName evidence="5">Alpha/beta hydrolase</fullName>
    </submittedName>
</protein>
<dbReference type="PANTHER" id="PTHR48081:SF8">
    <property type="entry name" value="ALPHA_BETA HYDROLASE FOLD-3 DOMAIN-CONTAINING PROTEIN-RELATED"/>
    <property type="match status" value="1"/>
</dbReference>
<dbReference type="PROSITE" id="PS01174">
    <property type="entry name" value="LIPASE_GDXG_SER"/>
    <property type="match status" value="1"/>
</dbReference>
<comment type="similarity">
    <text evidence="1">Belongs to the 'GDXG' lipolytic enzyme family.</text>
</comment>
<dbReference type="SUPFAM" id="SSF53474">
    <property type="entry name" value="alpha/beta-Hydrolases"/>
    <property type="match status" value="1"/>
</dbReference>
<organism evidence="5 6">
    <name type="scientific">Microbacterium caowuchunii</name>
    <dbReference type="NCBI Taxonomy" id="2614638"/>
    <lineage>
        <taxon>Bacteria</taxon>
        <taxon>Bacillati</taxon>
        <taxon>Actinomycetota</taxon>
        <taxon>Actinomycetes</taxon>
        <taxon>Micrococcales</taxon>
        <taxon>Microbacteriaceae</taxon>
        <taxon>Microbacterium</taxon>
    </lineage>
</organism>
<dbReference type="InterPro" id="IPR033140">
    <property type="entry name" value="Lipase_GDXG_put_SER_AS"/>
</dbReference>